<dbReference type="PANTHER" id="PTHR30250">
    <property type="entry name" value="PST FAMILY PREDICTED COLANIC ACID TRANSPORTER"/>
    <property type="match status" value="1"/>
</dbReference>
<dbReference type="Proteomes" id="UP000460287">
    <property type="component" value="Unassembled WGS sequence"/>
</dbReference>
<evidence type="ECO:0000313" key="8">
    <source>
        <dbReference type="Proteomes" id="UP000460287"/>
    </source>
</evidence>
<dbReference type="InterPro" id="IPR002797">
    <property type="entry name" value="Polysacc_synth"/>
</dbReference>
<dbReference type="GO" id="GO:0005886">
    <property type="term" value="C:plasma membrane"/>
    <property type="evidence" value="ECO:0007669"/>
    <property type="project" value="UniProtKB-SubCell"/>
</dbReference>
<reference evidence="7 8" key="1">
    <citation type="submission" date="2019-08" db="EMBL/GenBank/DDBJ databases">
        <title>In-depth cultivation of the pig gut microbiome towards novel bacterial diversity and tailored functional studies.</title>
        <authorList>
            <person name="Wylensek D."/>
            <person name="Hitch T.C.A."/>
            <person name="Clavel T."/>
        </authorList>
    </citation>
    <scope>NUCLEOTIDE SEQUENCE [LARGE SCALE GENOMIC DNA]</scope>
    <source>
        <strain evidence="7 8">WCA-383-APC-5B</strain>
    </source>
</reference>
<feature type="transmembrane region" description="Helical" evidence="6">
    <location>
        <begin position="328"/>
        <end position="349"/>
    </location>
</feature>
<feature type="transmembrane region" description="Helical" evidence="6">
    <location>
        <begin position="90"/>
        <end position="111"/>
    </location>
</feature>
<evidence type="ECO:0000256" key="3">
    <source>
        <dbReference type="ARBA" id="ARBA00022692"/>
    </source>
</evidence>
<feature type="transmembrane region" description="Helical" evidence="6">
    <location>
        <begin position="214"/>
        <end position="235"/>
    </location>
</feature>
<gene>
    <name evidence="7" type="ORF">FYJ33_10355</name>
</gene>
<comment type="subcellular location">
    <subcellularLocation>
        <location evidence="1">Cell membrane</location>
        <topology evidence="1">Multi-pass membrane protein</topology>
    </subcellularLocation>
</comment>
<feature type="transmembrane region" description="Helical" evidence="6">
    <location>
        <begin position="154"/>
        <end position="174"/>
    </location>
</feature>
<protein>
    <submittedName>
        <fullName evidence="7">Oligosaccharide flippase family protein</fullName>
    </submittedName>
</protein>
<feature type="transmembrane region" description="Helical" evidence="6">
    <location>
        <begin position="419"/>
        <end position="438"/>
    </location>
</feature>
<feature type="transmembrane region" description="Helical" evidence="6">
    <location>
        <begin position="299"/>
        <end position="322"/>
    </location>
</feature>
<feature type="transmembrane region" description="Helical" evidence="6">
    <location>
        <begin position="361"/>
        <end position="380"/>
    </location>
</feature>
<dbReference type="Pfam" id="PF01943">
    <property type="entry name" value="Polysacc_synt"/>
    <property type="match status" value="1"/>
</dbReference>
<comment type="caution">
    <text evidence="7">The sequence shown here is derived from an EMBL/GenBank/DDBJ whole genome shotgun (WGS) entry which is preliminary data.</text>
</comment>
<keyword evidence="5 6" id="KW-0472">Membrane</keyword>
<evidence type="ECO:0000256" key="4">
    <source>
        <dbReference type="ARBA" id="ARBA00022989"/>
    </source>
</evidence>
<feature type="transmembrane region" description="Helical" evidence="6">
    <location>
        <begin position="444"/>
        <end position="464"/>
    </location>
</feature>
<evidence type="ECO:0000256" key="5">
    <source>
        <dbReference type="ARBA" id="ARBA00023136"/>
    </source>
</evidence>
<keyword evidence="3 6" id="KW-0812">Transmembrane</keyword>
<proteinExistence type="predicted"/>
<evidence type="ECO:0000256" key="2">
    <source>
        <dbReference type="ARBA" id="ARBA00022475"/>
    </source>
</evidence>
<organism evidence="7 8">
    <name type="scientific">Inconstantimicrobium porci</name>
    <dbReference type="NCBI Taxonomy" id="2652291"/>
    <lineage>
        <taxon>Bacteria</taxon>
        <taxon>Bacillati</taxon>
        <taxon>Bacillota</taxon>
        <taxon>Clostridia</taxon>
        <taxon>Eubacteriales</taxon>
        <taxon>Clostridiaceae</taxon>
        <taxon>Inconstantimicrobium</taxon>
    </lineage>
</organism>
<dbReference type="RefSeq" id="WP_154531690.1">
    <property type="nucleotide sequence ID" value="NZ_JAQXTV010000204.1"/>
</dbReference>
<dbReference type="InterPro" id="IPR050833">
    <property type="entry name" value="Poly_Biosynth_Transport"/>
</dbReference>
<feature type="transmembrane region" description="Helical" evidence="6">
    <location>
        <begin position="180"/>
        <end position="202"/>
    </location>
</feature>
<dbReference type="PANTHER" id="PTHR30250:SF11">
    <property type="entry name" value="O-ANTIGEN TRANSPORTER-RELATED"/>
    <property type="match status" value="1"/>
</dbReference>
<accession>A0A7X2MZB0</accession>
<keyword evidence="2" id="KW-1003">Cell membrane</keyword>
<feature type="transmembrane region" description="Helical" evidence="6">
    <location>
        <begin position="386"/>
        <end position="407"/>
    </location>
</feature>
<sequence length="474" mass="53764">MKLKAMYKDASAPVKASFWFMFANIAQKAISVITTMIFTRVLTKGDYGIMNTFQAWYGVLNVIVTLCIPIGVYSNAMIDYKDELDEFTSSMLTLITINTAFAAIIFCVFKAQLIGLLNIPTSMVYLLFLSIWLNPALDFWFVQQKFSYKYKKSVFISLFTAVGGAALAYLFVVYMPFNKAFSKTLGGSLLTFIVCLYLYIMMIKRGKIGINKKYWKYALVFSIPLIPHFLSNQVLSSSDRIIISKMVSNEAAGLYGVAYSAATIIQIVSSSVNASWIPWTYQKLDKKEFDDIGKLSKPIIIVFALACFAFVIFAPEILHILADPKYKDAIWCMPPIILGVFFIFIYSLFSNIEFFYKKTKLIMIATSCAAVLNIVLNIMFIPVFGYIAAAYTTLAGYIALSVAHYFFMKKAQKAKIYDVKFIVLVSIALTLSSFVMMAFYEHFIIRYVIIFIIAIIVFIKRDYIISVMKKLKAQ</sequence>
<dbReference type="EMBL" id="VULX01000015">
    <property type="protein sequence ID" value="MSR91793.1"/>
    <property type="molecule type" value="Genomic_DNA"/>
</dbReference>
<feature type="transmembrane region" description="Helical" evidence="6">
    <location>
        <begin position="123"/>
        <end position="142"/>
    </location>
</feature>
<keyword evidence="8" id="KW-1185">Reference proteome</keyword>
<evidence type="ECO:0000256" key="6">
    <source>
        <dbReference type="SAM" id="Phobius"/>
    </source>
</evidence>
<dbReference type="AlphaFoldDB" id="A0A7X2MZB0"/>
<feature type="transmembrane region" description="Helical" evidence="6">
    <location>
        <begin position="21"/>
        <end position="43"/>
    </location>
</feature>
<feature type="transmembrane region" description="Helical" evidence="6">
    <location>
        <begin position="255"/>
        <end position="279"/>
    </location>
</feature>
<evidence type="ECO:0000313" key="7">
    <source>
        <dbReference type="EMBL" id="MSR91793.1"/>
    </source>
</evidence>
<keyword evidence="4 6" id="KW-1133">Transmembrane helix</keyword>
<name>A0A7X2MZB0_9CLOT</name>
<evidence type="ECO:0000256" key="1">
    <source>
        <dbReference type="ARBA" id="ARBA00004651"/>
    </source>
</evidence>
<feature type="transmembrane region" description="Helical" evidence="6">
    <location>
        <begin position="55"/>
        <end position="78"/>
    </location>
</feature>